<dbReference type="EMBL" id="FOMH01000002">
    <property type="protein sequence ID" value="SFC72837.1"/>
    <property type="molecule type" value="Genomic_DNA"/>
</dbReference>
<dbReference type="OrthoDB" id="646079at2"/>
<evidence type="ECO:0000313" key="2">
    <source>
        <dbReference type="Proteomes" id="UP000199672"/>
    </source>
</evidence>
<dbReference type="AlphaFoldDB" id="A0A1I1LI07"/>
<dbReference type="Proteomes" id="UP000199672">
    <property type="component" value="Unassembled WGS sequence"/>
</dbReference>
<protein>
    <recommendedName>
        <fullName evidence="3">Lipoprotein</fullName>
    </recommendedName>
</protein>
<dbReference type="PROSITE" id="PS51257">
    <property type="entry name" value="PROKAR_LIPOPROTEIN"/>
    <property type="match status" value="1"/>
</dbReference>
<name>A0A1I1LI07_9FLAO</name>
<accession>A0A1I1LI07</accession>
<organism evidence="1 2">
    <name type="scientific">Flavobacterium phragmitis</name>
    <dbReference type="NCBI Taxonomy" id="739143"/>
    <lineage>
        <taxon>Bacteria</taxon>
        <taxon>Pseudomonadati</taxon>
        <taxon>Bacteroidota</taxon>
        <taxon>Flavobacteriia</taxon>
        <taxon>Flavobacteriales</taxon>
        <taxon>Flavobacteriaceae</taxon>
        <taxon>Flavobacterium</taxon>
    </lineage>
</organism>
<evidence type="ECO:0000313" key="1">
    <source>
        <dbReference type="EMBL" id="SFC72837.1"/>
    </source>
</evidence>
<gene>
    <name evidence="1" type="ORF">SAMN05216297_10239</name>
</gene>
<proteinExistence type="predicted"/>
<sequence>MKTILLCITVSLFVISCSSDSDFSAAENELPAEKKHQPAENIHNPYDKKGKEIYEKLNAFYEKNKIPNSYSELADQINFISERPITKSYKNSRLIQFTDEIVESIMEDPDNNMILIIQGSTMGTYAKASLIDFLQNLIIQRQEEFTITYNYITDYESNILTDSILDLDETETILTVASISRYSLYSAEERKDRDWETSVGSRPAKILFTVKESALTSIIALLGSCIN</sequence>
<reference evidence="2" key="1">
    <citation type="submission" date="2016-10" db="EMBL/GenBank/DDBJ databases">
        <authorList>
            <person name="Varghese N."/>
            <person name="Submissions S."/>
        </authorList>
    </citation>
    <scope>NUCLEOTIDE SEQUENCE [LARGE SCALE GENOMIC DNA]</scope>
    <source>
        <strain evidence="2">CGMCC 1.10370</strain>
    </source>
</reference>
<dbReference type="RefSeq" id="WP_091490770.1">
    <property type="nucleotide sequence ID" value="NZ_FOMH01000002.1"/>
</dbReference>
<evidence type="ECO:0008006" key="3">
    <source>
        <dbReference type="Google" id="ProtNLM"/>
    </source>
</evidence>
<keyword evidence="2" id="KW-1185">Reference proteome</keyword>